<keyword evidence="3" id="KW-1185">Reference proteome</keyword>
<dbReference type="Pfam" id="PF00534">
    <property type="entry name" value="Glycos_transf_1"/>
    <property type="match status" value="1"/>
</dbReference>
<dbReference type="KEGG" id="bsa:Bacsa_1207"/>
<reference evidence="2 3" key="1">
    <citation type="journal article" date="2011" name="Stand. Genomic Sci.">
        <title>Complete genome sequence of Bacteroides salanitronis type strain (BL78).</title>
        <authorList>
            <person name="Gronow S."/>
            <person name="Held B."/>
            <person name="Lucas S."/>
            <person name="Lapidus A."/>
            <person name="Del Rio T.G."/>
            <person name="Nolan M."/>
            <person name="Tice H."/>
            <person name="Deshpande S."/>
            <person name="Cheng J.F."/>
            <person name="Pitluck S."/>
            <person name="Liolios K."/>
            <person name="Pagani I."/>
            <person name="Ivanova N."/>
            <person name="Mavromatis K."/>
            <person name="Pati A."/>
            <person name="Tapia R."/>
            <person name="Han C."/>
            <person name="Goodwin L."/>
            <person name="Chen A."/>
            <person name="Palaniappan K."/>
            <person name="Land M."/>
            <person name="Hauser L."/>
            <person name="Chang Y.J."/>
            <person name="Jeffries C.D."/>
            <person name="Brambilla E.M."/>
            <person name="Rohde M."/>
            <person name="Goker M."/>
            <person name="Detter J.C."/>
            <person name="Woyke T."/>
            <person name="Bristow J."/>
            <person name="Markowitz V."/>
            <person name="Hugenholtz P."/>
            <person name="Kyrpides N.C."/>
            <person name="Klenk H.P."/>
            <person name="Eisen J.A."/>
        </authorList>
    </citation>
    <scope>NUCLEOTIDE SEQUENCE [LARGE SCALE GENOMIC DNA]</scope>
    <source>
        <strain evidence="2 3">DSM 18170</strain>
    </source>
</reference>
<dbReference type="SUPFAM" id="SSF53756">
    <property type="entry name" value="UDP-Glycosyltransferase/glycogen phosphorylase"/>
    <property type="match status" value="1"/>
</dbReference>
<dbReference type="STRING" id="667015.Bacsa_1207"/>
<dbReference type="GO" id="GO:0016757">
    <property type="term" value="F:glycosyltransferase activity"/>
    <property type="evidence" value="ECO:0007669"/>
    <property type="project" value="InterPro"/>
</dbReference>
<feature type="domain" description="Glycosyl transferase family 1" evidence="1">
    <location>
        <begin position="231"/>
        <end position="370"/>
    </location>
</feature>
<dbReference type="EMBL" id="CP002530">
    <property type="protein sequence ID" value="ADY35788.1"/>
    <property type="molecule type" value="Genomic_DNA"/>
</dbReference>
<dbReference type="Proteomes" id="UP000007486">
    <property type="component" value="Chromosome"/>
</dbReference>
<accession>F0R6C4</accession>
<dbReference type="HOGENOM" id="CLU_058587_0_0_10"/>
<evidence type="ECO:0000259" key="1">
    <source>
        <dbReference type="Pfam" id="PF00534"/>
    </source>
</evidence>
<proteinExistence type="predicted"/>
<evidence type="ECO:0000313" key="2">
    <source>
        <dbReference type="EMBL" id="ADY35788.1"/>
    </source>
</evidence>
<evidence type="ECO:0000313" key="3">
    <source>
        <dbReference type="Proteomes" id="UP000007486"/>
    </source>
</evidence>
<dbReference type="PANTHER" id="PTHR12526">
    <property type="entry name" value="GLYCOSYLTRANSFERASE"/>
    <property type="match status" value="1"/>
</dbReference>
<dbReference type="PANTHER" id="PTHR12526:SF630">
    <property type="entry name" value="GLYCOSYLTRANSFERASE"/>
    <property type="match status" value="1"/>
</dbReference>
<name>F0R6C4_PHOSB</name>
<keyword evidence="2" id="KW-0808">Transferase</keyword>
<dbReference type="Gene3D" id="3.40.50.2000">
    <property type="entry name" value="Glycogen Phosphorylase B"/>
    <property type="match status" value="2"/>
</dbReference>
<sequence>MKMVFIQGGSRLKKDNKGNWYTDGNFTPEVWERYLSCCDELTVILRKEDKVYDVEFAEKKFCRMLIDSRLRIIDLPDIIRPKMRLLNPITRKNIRKIIESEVASADKVIIRSCSLYTYMTYKACLKYNKPYLMEVTGFAKEGMTHHSLLGRILAGKFEQLTKELTYNAECATYVTQKALQERYPCKGKMLGCSDVQLPDLSSQDNLTNRLKKINSNLNKPLKIGTAAFLDVKWKGQAIVIRALKLLKENGYSNIEYEMVGLGTGKGLKNLAKKLGVENQVKIIGACPHDKIFEWMDSIDVYVQSSYQEGLCRSIVEAMSCACPVICSDTGGNYELIDNDFLFRCGDSKMLSEKLLKMMDVNIQKEQATKNFEEAKNYQSFILNKRREAFLKEFIQIE</sequence>
<dbReference type="eggNOG" id="COG0438">
    <property type="taxonomic scope" value="Bacteria"/>
</dbReference>
<protein>
    <submittedName>
        <fullName evidence="2">Glycosyl transferase group 1</fullName>
    </submittedName>
</protein>
<dbReference type="OrthoDB" id="9790710at2"/>
<gene>
    <name evidence="2" type="ordered locus">Bacsa_1207</name>
</gene>
<dbReference type="InterPro" id="IPR001296">
    <property type="entry name" value="Glyco_trans_1"/>
</dbReference>
<dbReference type="AlphaFoldDB" id="F0R6C4"/>
<organism evidence="2 3">
    <name type="scientific">Phocaeicola salanitronis (strain DSM 18170 / JCM 13657 / CCUG 60908 / BL78)</name>
    <name type="common">Bacteroides salanitronis</name>
    <dbReference type="NCBI Taxonomy" id="667015"/>
    <lineage>
        <taxon>Bacteria</taxon>
        <taxon>Pseudomonadati</taxon>
        <taxon>Bacteroidota</taxon>
        <taxon>Bacteroidia</taxon>
        <taxon>Bacteroidales</taxon>
        <taxon>Bacteroidaceae</taxon>
        <taxon>Phocaeicola</taxon>
    </lineage>
</organism>